<accession>A0ABU7IXM7</accession>
<evidence type="ECO:0000259" key="2">
    <source>
        <dbReference type="SMART" id="SM00563"/>
    </source>
</evidence>
<feature type="domain" description="Phospholipid/glycerol acyltransferase" evidence="2">
    <location>
        <begin position="38"/>
        <end position="165"/>
    </location>
</feature>
<keyword evidence="3" id="KW-0012">Acyltransferase</keyword>
<dbReference type="PANTHER" id="PTHR31605:SF0">
    <property type="entry name" value="GLYCEROL-3-PHOSPHATE O-ACYLTRANSFERASE 1"/>
    <property type="match status" value="1"/>
</dbReference>
<dbReference type="SUPFAM" id="SSF69593">
    <property type="entry name" value="Glycerol-3-phosphate (1)-acyltransferase"/>
    <property type="match status" value="1"/>
</dbReference>
<comment type="caution">
    <text evidence="3">The sequence shown here is derived from an EMBL/GenBank/DDBJ whole genome shotgun (WGS) entry which is preliminary data.</text>
</comment>
<keyword evidence="4" id="KW-1185">Reference proteome</keyword>
<dbReference type="Proteomes" id="UP001356308">
    <property type="component" value="Unassembled WGS sequence"/>
</dbReference>
<feature type="transmembrane region" description="Helical" evidence="1">
    <location>
        <begin position="327"/>
        <end position="345"/>
    </location>
</feature>
<reference evidence="3 4" key="1">
    <citation type="submission" date="2024-01" db="EMBL/GenBank/DDBJ databases">
        <title>Maribacter spp. originated from different algae showed divergent polysaccharides utilization ability.</title>
        <authorList>
            <person name="Wang H."/>
            <person name="Wu Y."/>
        </authorList>
    </citation>
    <scope>NUCLEOTIDE SEQUENCE [LARGE SCALE GENOMIC DNA]</scope>
    <source>
        <strain evidence="3 4">PR1</strain>
    </source>
</reference>
<evidence type="ECO:0000313" key="4">
    <source>
        <dbReference type="Proteomes" id="UP001356308"/>
    </source>
</evidence>
<dbReference type="SMART" id="SM00563">
    <property type="entry name" value="PlsC"/>
    <property type="match status" value="1"/>
</dbReference>
<evidence type="ECO:0000256" key="1">
    <source>
        <dbReference type="SAM" id="Phobius"/>
    </source>
</evidence>
<dbReference type="GO" id="GO:0016746">
    <property type="term" value="F:acyltransferase activity"/>
    <property type="evidence" value="ECO:0007669"/>
    <property type="project" value="UniProtKB-KW"/>
</dbReference>
<keyword evidence="1" id="KW-0472">Membrane</keyword>
<dbReference type="InterPro" id="IPR052744">
    <property type="entry name" value="GPAT/DAPAT"/>
</dbReference>
<sequence length="348" mass="40019">MKNFMYNLVKNYVKTGLYSYHKQIEVIGLDNVPKDKPVLFLPNHQSALLDVLLIAVDCNRKPYFLTRSDVFGKPLLNKVFNFFQMIPVYRIRDGRSSLSKNEEVFNTCSEILGENKSLVMFPEANHNLKRRVRPLSKGFTRIVLRTIRQNSNLDLQIVPVGLNYKDATSFPDSVTIYYGAPISVNELYDASDSKGSQKRMKRKVSNALKRLTTHIESEADYGNVLQSLEAEKVSFLRPNTVNECINKLNIKKITPIENVPSKSSSFSFFKILIGILNFPIWISWNFFVKPKIWEQEFIGTLRFATALVGFTVYYLILFIAVSLIWSFTMALFVIIAIFLLNRILVKLT</sequence>
<dbReference type="EMBL" id="JAZDDG010000008">
    <property type="protein sequence ID" value="MEE1977735.1"/>
    <property type="molecule type" value="Genomic_DNA"/>
</dbReference>
<keyword evidence="1" id="KW-0812">Transmembrane</keyword>
<feature type="transmembrane region" description="Helical" evidence="1">
    <location>
        <begin position="268"/>
        <end position="288"/>
    </location>
</feature>
<dbReference type="EC" id="2.3.1.-" evidence="3"/>
<proteinExistence type="predicted"/>
<dbReference type="CDD" id="cd07992">
    <property type="entry name" value="LPLAT_AAK14816-like"/>
    <property type="match status" value="1"/>
</dbReference>
<protein>
    <submittedName>
        <fullName evidence="3">Lysophospholipid acyltransferase family protein</fullName>
        <ecNumber evidence="3">2.3.1.-</ecNumber>
    </submittedName>
</protein>
<dbReference type="InterPro" id="IPR002123">
    <property type="entry name" value="Plipid/glycerol_acylTrfase"/>
</dbReference>
<organism evidence="3 4">
    <name type="scientific">Maribacter cobaltidurans</name>
    <dbReference type="NCBI Taxonomy" id="1178778"/>
    <lineage>
        <taxon>Bacteria</taxon>
        <taxon>Pseudomonadati</taxon>
        <taxon>Bacteroidota</taxon>
        <taxon>Flavobacteriia</taxon>
        <taxon>Flavobacteriales</taxon>
        <taxon>Flavobacteriaceae</taxon>
        <taxon>Maribacter</taxon>
    </lineage>
</organism>
<gene>
    <name evidence="3" type="ORF">V1I91_16770</name>
</gene>
<keyword evidence="1" id="KW-1133">Transmembrane helix</keyword>
<dbReference type="PANTHER" id="PTHR31605">
    <property type="entry name" value="GLYCEROL-3-PHOSPHATE O-ACYLTRANSFERASE 1"/>
    <property type="match status" value="1"/>
</dbReference>
<name>A0ABU7IXM7_9FLAO</name>
<feature type="transmembrane region" description="Helical" evidence="1">
    <location>
        <begin position="300"/>
        <end position="321"/>
    </location>
</feature>
<dbReference type="RefSeq" id="WP_272652416.1">
    <property type="nucleotide sequence ID" value="NZ_JAZDDG010000008.1"/>
</dbReference>
<dbReference type="Pfam" id="PF01553">
    <property type="entry name" value="Acyltransferase"/>
    <property type="match status" value="1"/>
</dbReference>
<keyword evidence="3" id="KW-0808">Transferase</keyword>
<evidence type="ECO:0000313" key="3">
    <source>
        <dbReference type="EMBL" id="MEE1977735.1"/>
    </source>
</evidence>